<evidence type="ECO:0000313" key="2">
    <source>
        <dbReference type="Proteomes" id="UP000762676"/>
    </source>
</evidence>
<comment type="caution">
    <text evidence="1">The sequence shown here is derived from an EMBL/GenBank/DDBJ whole genome shotgun (WGS) entry which is preliminary data.</text>
</comment>
<protein>
    <submittedName>
        <fullName evidence="1">Uncharacterized protein</fullName>
    </submittedName>
</protein>
<dbReference type="EMBL" id="BMAT01006063">
    <property type="protein sequence ID" value="GFS05383.1"/>
    <property type="molecule type" value="Genomic_DNA"/>
</dbReference>
<reference evidence="1 2" key="1">
    <citation type="journal article" date="2021" name="Elife">
        <title>Chloroplast acquisition without the gene transfer in kleptoplastic sea slugs, Plakobranchus ocellatus.</title>
        <authorList>
            <person name="Maeda T."/>
            <person name="Takahashi S."/>
            <person name="Yoshida T."/>
            <person name="Shimamura S."/>
            <person name="Takaki Y."/>
            <person name="Nagai Y."/>
            <person name="Toyoda A."/>
            <person name="Suzuki Y."/>
            <person name="Arimoto A."/>
            <person name="Ishii H."/>
            <person name="Satoh N."/>
            <person name="Nishiyama T."/>
            <person name="Hasebe M."/>
            <person name="Maruyama T."/>
            <person name="Minagawa J."/>
            <person name="Obokata J."/>
            <person name="Shigenobu S."/>
        </authorList>
    </citation>
    <scope>NUCLEOTIDE SEQUENCE [LARGE SCALE GENOMIC DNA]</scope>
</reference>
<proteinExistence type="predicted"/>
<sequence length="132" mass="15295">MFAVKVRYEHRKLTEQNSDESKDQVRTSRQHQLGNKFFLKKNLTGIKVWVTVILLKGDLSMFQPVSRLYSYLRSISDRLTCVQYALPTKVRNYCISSPDITTLVQTIKDVIAYGLRTASRRSLRSQPLHESS</sequence>
<evidence type="ECO:0000313" key="1">
    <source>
        <dbReference type="EMBL" id="GFS05383.1"/>
    </source>
</evidence>
<organism evidence="1 2">
    <name type="scientific">Elysia marginata</name>
    <dbReference type="NCBI Taxonomy" id="1093978"/>
    <lineage>
        <taxon>Eukaryota</taxon>
        <taxon>Metazoa</taxon>
        <taxon>Spiralia</taxon>
        <taxon>Lophotrochozoa</taxon>
        <taxon>Mollusca</taxon>
        <taxon>Gastropoda</taxon>
        <taxon>Heterobranchia</taxon>
        <taxon>Euthyneura</taxon>
        <taxon>Panpulmonata</taxon>
        <taxon>Sacoglossa</taxon>
        <taxon>Placobranchoidea</taxon>
        <taxon>Plakobranchidae</taxon>
        <taxon>Elysia</taxon>
    </lineage>
</organism>
<gene>
    <name evidence="1" type="ORF">ElyMa_002936600</name>
</gene>
<accession>A0AAV4I4U6</accession>
<dbReference type="Proteomes" id="UP000762676">
    <property type="component" value="Unassembled WGS sequence"/>
</dbReference>
<dbReference type="AlphaFoldDB" id="A0AAV4I4U6"/>
<name>A0AAV4I4U6_9GAST</name>
<keyword evidence="2" id="KW-1185">Reference proteome</keyword>